<evidence type="ECO:0000256" key="1">
    <source>
        <dbReference type="SAM" id="MobiDB-lite"/>
    </source>
</evidence>
<dbReference type="Proteomes" id="UP000005940">
    <property type="component" value="Chromosome"/>
</dbReference>
<proteinExistence type="predicted"/>
<accession>A0A7G3U9G9</accession>
<name>A0A7G3U9G9_STRT9</name>
<organism evidence="2 3">
    <name type="scientific">Streptomyces tsukubensis (strain DSM 42081 / NBRC 108919 / NRRL 18488 / 9993)</name>
    <dbReference type="NCBI Taxonomy" id="1114943"/>
    <lineage>
        <taxon>Bacteria</taxon>
        <taxon>Bacillati</taxon>
        <taxon>Actinomycetota</taxon>
        <taxon>Actinomycetes</taxon>
        <taxon>Kitasatosporales</taxon>
        <taxon>Streptomycetaceae</taxon>
        <taxon>Streptomyces</taxon>
    </lineage>
</organism>
<feature type="compositionally biased region" description="Low complexity" evidence="1">
    <location>
        <begin position="49"/>
        <end position="58"/>
    </location>
</feature>
<protein>
    <submittedName>
        <fullName evidence="2">Uncharacterized protein</fullName>
    </submittedName>
</protein>
<feature type="compositionally biased region" description="Basic and acidic residues" evidence="1">
    <location>
        <begin position="80"/>
        <end position="93"/>
    </location>
</feature>
<evidence type="ECO:0000313" key="2">
    <source>
        <dbReference type="EMBL" id="QKM66986.1"/>
    </source>
</evidence>
<sequence>MTLVALATPRPTSSTRLGVECRYAPTADTSPKLAHLRRPEKAPGRPPSRRTTASTRAGWWLDQRDTNPADLPELLNAATESDRGTENPHRVGH</sequence>
<reference evidence="2 3" key="1">
    <citation type="journal article" date="2012" name="J. Bacteriol.">
        <title>Draft genome of Streptomyces tsukubaensis NRRL 18488, the producer of the clinically important immunosuppressant tacrolimus (FK506).</title>
        <authorList>
            <person name="Barreiro C."/>
            <person name="Prieto C."/>
            <person name="Sola-Landa A."/>
            <person name="Solera E."/>
            <person name="Martinez-Castro M."/>
            <person name="Perez-Redondo R."/>
            <person name="Garcia-Estrada C."/>
            <person name="Aparicio J.F."/>
            <person name="Fernandez-Martinez L.T."/>
            <person name="Santos-Aberturas J."/>
            <person name="Salehi-Najafabadi Z."/>
            <person name="Rodriguez-Garcia A."/>
            <person name="Tauch A."/>
            <person name="Martin J.F."/>
        </authorList>
    </citation>
    <scope>NUCLEOTIDE SEQUENCE [LARGE SCALE GENOMIC DNA]</scope>
    <source>
        <strain evidence="3">DSM 42081 / NBRC 108919 / NRRL 18488 / 9993</strain>
    </source>
</reference>
<feature type="region of interest" description="Disordered" evidence="1">
    <location>
        <begin position="24"/>
        <end position="93"/>
    </location>
</feature>
<keyword evidence="3" id="KW-1185">Reference proteome</keyword>
<dbReference type="AlphaFoldDB" id="A0A7G3U9G9"/>
<gene>
    <name evidence="2" type="ORF">STSU_007185</name>
</gene>
<evidence type="ECO:0000313" key="3">
    <source>
        <dbReference type="Proteomes" id="UP000005940"/>
    </source>
</evidence>
<dbReference type="EMBL" id="CP029159">
    <property type="protein sequence ID" value="QKM66986.1"/>
    <property type="molecule type" value="Genomic_DNA"/>
</dbReference>